<organism evidence="2">
    <name type="scientific">marine sediment metagenome</name>
    <dbReference type="NCBI Taxonomy" id="412755"/>
    <lineage>
        <taxon>unclassified sequences</taxon>
        <taxon>metagenomes</taxon>
        <taxon>ecological metagenomes</taxon>
    </lineage>
</organism>
<keyword evidence="1" id="KW-1133">Transmembrane helix</keyword>
<accession>X1UZF8</accession>
<evidence type="ECO:0000256" key="1">
    <source>
        <dbReference type="SAM" id="Phobius"/>
    </source>
</evidence>
<sequence>VSDELKTFMMPLTERTHGSPLGGVLGLVLGMTMGVAMGAAAPVANQLSMMVDKMIQTARFNPDEVQRLWLRNFPTPETREVWWDDLRDHGYSEERILAQKELANYLPAPAEIMRWAAREVFEPEQREKFELDKFLPTEFMEWAGKVGITGEVAKNYWASHWELPGITSIMELWRRKELTDEEVSDFWTELDMVPWIRDKLFKLFRAVPTRVDVRRWWDMRTVDEARLRDIYQAQGYWGEDLENY</sequence>
<protein>
    <submittedName>
        <fullName evidence="2">Uncharacterized protein</fullName>
    </submittedName>
</protein>
<name>X1UZF8_9ZZZZ</name>
<proteinExistence type="predicted"/>
<reference evidence="2" key="1">
    <citation type="journal article" date="2014" name="Front. Microbiol.">
        <title>High frequency of phylogenetically diverse reductive dehalogenase-homologous genes in deep subseafloor sedimentary metagenomes.</title>
        <authorList>
            <person name="Kawai M."/>
            <person name="Futagami T."/>
            <person name="Toyoda A."/>
            <person name="Takaki Y."/>
            <person name="Nishi S."/>
            <person name="Hori S."/>
            <person name="Arai W."/>
            <person name="Tsubouchi T."/>
            <person name="Morono Y."/>
            <person name="Uchiyama I."/>
            <person name="Ito T."/>
            <person name="Fujiyama A."/>
            <person name="Inagaki F."/>
            <person name="Takami H."/>
        </authorList>
    </citation>
    <scope>NUCLEOTIDE SEQUENCE</scope>
    <source>
        <strain evidence="2">Expedition CK06-06</strain>
    </source>
</reference>
<dbReference type="AlphaFoldDB" id="X1UZF8"/>
<dbReference type="EMBL" id="BARW01031701">
    <property type="protein sequence ID" value="GAJ05286.1"/>
    <property type="molecule type" value="Genomic_DNA"/>
</dbReference>
<comment type="caution">
    <text evidence="2">The sequence shown here is derived from an EMBL/GenBank/DDBJ whole genome shotgun (WGS) entry which is preliminary data.</text>
</comment>
<feature type="non-terminal residue" evidence="2">
    <location>
        <position position="1"/>
    </location>
</feature>
<feature type="non-terminal residue" evidence="2">
    <location>
        <position position="244"/>
    </location>
</feature>
<keyword evidence="1" id="KW-0812">Transmembrane</keyword>
<gene>
    <name evidence="2" type="ORF">S12H4_50362</name>
</gene>
<feature type="transmembrane region" description="Helical" evidence="1">
    <location>
        <begin position="20"/>
        <end position="44"/>
    </location>
</feature>
<evidence type="ECO:0000313" key="2">
    <source>
        <dbReference type="EMBL" id="GAJ05286.1"/>
    </source>
</evidence>
<keyword evidence="1" id="KW-0472">Membrane</keyword>